<dbReference type="PANTHER" id="PTHR12277">
    <property type="entry name" value="ALPHA/BETA HYDROLASE DOMAIN-CONTAINING PROTEIN"/>
    <property type="match status" value="1"/>
</dbReference>
<keyword evidence="3" id="KW-0378">Hydrolase</keyword>
<evidence type="ECO:0000256" key="1">
    <source>
        <dbReference type="SAM" id="Phobius"/>
    </source>
</evidence>
<dbReference type="SUPFAM" id="SSF53474">
    <property type="entry name" value="alpha/beta-Hydrolases"/>
    <property type="match status" value="1"/>
</dbReference>
<sequence length="264" mass="30152">MPKFKRVGRVLLVLYLLLTAMLYFLQEKIIFLPSELPQDYVYSFSEPFEEFFLTAEDGAKLNGLHFKRENPKGAILYFHGNAGDLSRWGEIATFFAQKEYDVLVMDYRTYGKSTGKLSEAVLFKDAQLFYDYALENYNENNLIVYGRSLGCSIATHTASKNKPKKLVLETPFYNLLEVAKKRFPVLPVTWLLKYKFESNKYITKVSCPVSIFHGTEDAVVPYESGKKLFSLATSKKEFITIEGGGHNDLINFKAYTANIDAALE</sequence>
<dbReference type="Proteomes" id="UP001597526">
    <property type="component" value="Unassembled WGS sequence"/>
</dbReference>
<reference evidence="4" key="1">
    <citation type="journal article" date="2019" name="Int. J. Syst. Evol. Microbiol.">
        <title>The Global Catalogue of Microorganisms (GCM) 10K type strain sequencing project: providing services to taxonomists for standard genome sequencing and annotation.</title>
        <authorList>
            <consortium name="The Broad Institute Genomics Platform"/>
            <consortium name="The Broad Institute Genome Sequencing Center for Infectious Disease"/>
            <person name="Wu L."/>
            <person name="Ma J."/>
        </authorList>
    </citation>
    <scope>NUCLEOTIDE SEQUENCE [LARGE SCALE GENOMIC DNA]</scope>
    <source>
        <strain evidence="4">KCTC 52368</strain>
    </source>
</reference>
<evidence type="ECO:0000313" key="3">
    <source>
        <dbReference type="EMBL" id="MFD2585642.1"/>
    </source>
</evidence>
<evidence type="ECO:0000259" key="2">
    <source>
        <dbReference type="Pfam" id="PF12146"/>
    </source>
</evidence>
<dbReference type="EMBL" id="JBHULB010000005">
    <property type="protein sequence ID" value="MFD2585642.1"/>
    <property type="molecule type" value="Genomic_DNA"/>
</dbReference>
<dbReference type="Pfam" id="PF12146">
    <property type="entry name" value="Hydrolase_4"/>
    <property type="match status" value="1"/>
</dbReference>
<dbReference type="InterPro" id="IPR029058">
    <property type="entry name" value="AB_hydrolase_fold"/>
</dbReference>
<name>A0ABW5MQU3_9FLAO</name>
<protein>
    <submittedName>
        <fullName evidence="3">Alpha/beta hydrolase</fullName>
    </submittedName>
</protein>
<feature type="domain" description="Serine aminopeptidase S33" evidence="2">
    <location>
        <begin position="70"/>
        <end position="176"/>
    </location>
</feature>
<gene>
    <name evidence="3" type="ORF">ACFSQJ_01795</name>
</gene>
<dbReference type="PANTHER" id="PTHR12277:SF81">
    <property type="entry name" value="PROTEIN ABHD13"/>
    <property type="match status" value="1"/>
</dbReference>
<dbReference type="Gene3D" id="3.40.50.1820">
    <property type="entry name" value="alpha/beta hydrolase"/>
    <property type="match status" value="1"/>
</dbReference>
<dbReference type="InterPro" id="IPR022742">
    <property type="entry name" value="Hydrolase_4"/>
</dbReference>
<organism evidence="3 4">
    <name type="scientific">Croceitalea marina</name>
    <dbReference type="NCBI Taxonomy" id="1775166"/>
    <lineage>
        <taxon>Bacteria</taxon>
        <taxon>Pseudomonadati</taxon>
        <taxon>Bacteroidota</taxon>
        <taxon>Flavobacteriia</taxon>
        <taxon>Flavobacteriales</taxon>
        <taxon>Flavobacteriaceae</taxon>
        <taxon>Croceitalea</taxon>
    </lineage>
</organism>
<keyword evidence="1" id="KW-1133">Transmembrane helix</keyword>
<proteinExistence type="predicted"/>
<feature type="transmembrane region" description="Helical" evidence="1">
    <location>
        <begin position="7"/>
        <end position="25"/>
    </location>
</feature>
<keyword evidence="1" id="KW-0472">Membrane</keyword>
<dbReference type="RefSeq" id="WP_377765069.1">
    <property type="nucleotide sequence ID" value="NZ_JBHULB010000005.1"/>
</dbReference>
<accession>A0ABW5MQU3</accession>
<comment type="caution">
    <text evidence="3">The sequence shown here is derived from an EMBL/GenBank/DDBJ whole genome shotgun (WGS) entry which is preliminary data.</text>
</comment>
<dbReference type="GO" id="GO:0016787">
    <property type="term" value="F:hydrolase activity"/>
    <property type="evidence" value="ECO:0007669"/>
    <property type="project" value="UniProtKB-KW"/>
</dbReference>
<keyword evidence="4" id="KW-1185">Reference proteome</keyword>
<evidence type="ECO:0000313" key="4">
    <source>
        <dbReference type="Proteomes" id="UP001597526"/>
    </source>
</evidence>
<keyword evidence="1" id="KW-0812">Transmembrane</keyword>